<evidence type="ECO:0000256" key="3">
    <source>
        <dbReference type="ARBA" id="ARBA00022475"/>
    </source>
</evidence>
<sequence>MGKPKHIYSWKAIFWPFTNQLWFGTIFSAVLVIIVYKFLAWKEKCYEINWSPDIFRRHIAESICMTLVEQDIIYPIAVPSRMLSCVWLFAALIFTTAYRSKVVNLMTFPLLQTLPKTFQELTESNFQWGLESAAIGGAAHQHFRTSSNPVNRKISEKMSLERNSQKCFTQGITKNFACITWSTQGEYILHRNFTNNFNRNPLVMSEDLSAIVGSGIAYRKRALFKSNFDRVIGFIREMGMADKWKWMDYDKEREDHLKWLKAGNKLDGTNSETDVEGQSRGLIMDKLNGPFYILGVGLLIALLKFLVELFMVYTQLGRLQEITMHILVQAGTKLIRPSSAFYSLKNSKLNFGNV</sequence>
<evidence type="ECO:0000256" key="9">
    <source>
        <dbReference type="SAM" id="Phobius"/>
    </source>
</evidence>
<name>A0A8J2L2M7_9HEXA</name>
<comment type="caution">
    <text evidence="11">The sequence shown here is derived from an EMBL/GenBank/DDBJ whole genome shotgun (WGS) entry which is preliminary data.</text>
</comment>
<dbReference type="PANTHER" id="PTHR42643">
    <property type="entry name" value="IONOTROPIC RECEPTOR 20A-RELATED"/>
    <property type="match status" value="1"/>
</dbReference>
<dbReference type="OrthoDB" id="8182981at2759"/>
<evidence type="ECO:0000313" key="11">
    <source>
        <dbReference type="EMBL" id="CAG7786349.1"/>
    </source>
</evidence>
<keyword evidence="3" id="KW-1003">Cell membrane</keyword>
<evidence type="ECO:0000256" key="1">
    <source>
        <dbReference type="ARBA" id="ARBA00004651"/>
    </source>
</evidence>
<evidence type="ECO:0000256" key="2">
    <source>
        <dbReference type="ARBA" id="ARBA00008685"/>
    </source>
</evidence>
<dbReference type="AlphaFoldDB" id="A0A8J2L2M7"/>
<keyword evidence="8" id="KW-0325">Glycoprotein</keyword>
<comment type="similarity">
    <text evidence="2">Belongs to the glutamate-gated ion channel (TC 1.A.10.1) family.</text>
</comment>
<dbReference type="PANTHER" id="PTHR42643:SF24">
    <property type="entry name" value="IONOTROPIC RECEPTOR 60A"/>
    <property type="match status" value="1"/>
</dbReference>
<comment type="subcellular location">
    <subcellularLocation>
        <location evidence="1">Cell membrane</location>
        <topology evidence="1">Multi-pass membrane protein</topology>
    </subcellularLocation>
</comment>
<organism evidence="11 12">
    <name type="scientific">Allacma fusca</name>
    <dbReference type="NCBI Taxonomy" id="39272"/>
    <lineage>
        <taxon>Eukaryota</taxon>
        <taxon>Metazoa</taxon>
        <taxon>Ecdysozoa</taxon>
        <taxon>Arthropoda</taxon>
        <taxon>Hexapoda</taxon>
        <taxon>Collembola</taxon>
        <taxon>Symphypleona</taxon>
        <taxon>Sminthuridae</taxon>
        <taxon>Allacma</taxon>
    </lineage>
</organism>
<evidence type="ECO:0000259" key="10">
    <source>
        <dbReference type="Pfam" id="PF00060"/>
    </source>
</evidence>
<evidence type="ECO:0000256" key="4">
    <source>
        <dbReference type="ARBA" id="ARBA00022692"/>
    </source>
</evidence>
<evidence type="ECO:0000313" key="12">
    <source>
        <dbReference type="Proteomes" id="UP000708208"/>
    </source>
</evidence>
<feature type="transmembrane region" description="Helical" evidence="9">
    <location>
        <begin position="291"/>
        <end position="313"/>
    </location>
</feature>
<dbReference type="GO" id="GO:0050906">
    <property type="term" value="P:detection of stimulus involved in sensory perception"/>
    <property type="evidence" value="ECO:0007669"/>
    <property type="project" value="UniProtKB-ARBA"/>
</dbReference>
<keyword evidence="5 9" id="KW-1133">Transmembrane helix</keyword>
<feature type="domain" description="Ionotropic glutamate receptor C-terminal" evidence="10">
    <location>
        <begin position="19"/>
        <end position="298"/>
    </location>
</feature>
<evidence type="ECO:0000256" key="8">
    <source>
        <dbReference type="ARBA" id="ARBA00023180"/>
    </source>
</evidence>
<reference evidence="11" key="1">
    <citation type="submission" date="2021-06" db="EMBL/GenBank/DDBJ databases">
        <authorList>
            <person name="Hodson N. C."/>
            <person name="Mongue J. A."/>
            <person name="Jaron S. K."/>
        </authorList>
    </citation>
    <scope>NUCLEOTIDE SEQUENCE</scope>
</reference>
<dbReference type="EMBL" id="CAJVCH010316065">
    <property type="protein sequence ID" value="CAG7786349.1"/>
    <property type="molecule type" value="Genomic_DNA"/>
</dbReference>
<dbReference type="InterPro" id="IPR052192">
    <property type="entry name" value="Insect_Ionotropic_Sensory_Rcpt"/>
</dbReference>
<proteinExistence type="inferred from homology"/>
<dbReference type="Proteomes" id="UP000708208">
    <property type="component" value="Unassembled WGS sequence"/>
</dbReference>
<dbReference type="GO" id="GO:0015276">
    <property type="term" value="F:ligand-gated monoatomic ion channel activity"/>
    <property type="evidence" value="ECO:0007669"/>
    <property type="project" value="InterPro"/>
</dbReference>
<protein>
    <recommendedName>
        <fullName evidence="10">Ionotropic glutamate receptor C-terminal domain-containing protein</fullName>
    </recommendedName>
</protein>
<feature type="transmembrane region" description="Helical" evidence="9">
    <location>
        <begin position="21"/>
        <end position="41"/>
    </location>
</feature>
<evidence type="ECO:0000256" key="7">
    <source>
        <dbReference type="ARBA" id="ARBA00023170"/>
    </source>
</evidence>
<evidence type="ECO:0000256" key="6">
    <source>
        <dbReference type="ARBA" id="ARBA00023136"/>
    </source>
</evidence>
<keyword evidence="6 9" id="KW-0472">Membrane</keyword>
<keyword evidence="12" id="KW-1185">Reference proteome</keyword>
<accession>A0A8J2L2M7</accession>
<keyword evidence="4 9" id="KW-0812">Transmembrane</keyword>
<evidence type="ECO:0000256" key="5">
    <source>
        <dbReference type="ARBA" id="ARBA00022989"/>
    </source>
</evidence>
<gene>
    <name evidence="11" type="ORF">AFUS01_LOCUS24921</name>
</gene>
<feature type="transmembrane region" description="Helical" evidence="9">
    <location>
        <begin position="72"/>
        <end position="98"/>
    </location>
</feature>
<dbReference type="GO" id="GO:0005886">
    <property type="term" value="C:plasma membrane"/>
    <property type="evidence" value="ECO:0007669"/>
    <property type="project" value="UniProtKB-SubCell"/>
</dbReference>
<dbReference type="InterPro" id="IPR001320">
    <property type="entry name" value="Iontro_rcpt_C"/>
</dbReference>
<dbReference type="Pfam" id="PF00060">
    <property type="entry name" value="Lig_chan"/>
    <property type="match status" value="1"/>
</dbReference>
<keyword evidence="7" id="KW-0675">Receptor</keyword>